<comment type="caution">
    <text evidence="1">The sequence shown here is derived from an EMBL/GenBank/DDBJ whole genome shotgun (WGS) entry which is preliminary data.</text>
</comment>
<reference evidence="1" key="1">
    <citation type="submission" date="2017-08" db="EMBL/GenBank/DDBJ databases">
        <authorList>
            <person name="Polle J.E."/>
            <person name="Barry K."/>
            <person name="Cushman J."/>
            <person name="Schmutz J."/>
            <person name="Tran D."/>
            <person name="Hathwaick L.T."/>
            <person name="Yim W.C."/>
            <person name="Jenkins J."/>
            <person name="Mckie-Krisberg Z.M."/>
            <person name="Prochnik S."/>
            <person name="Lindquist E."/>
            <person name="Dockter R.B."/>
            <person name="Adam C."/>
            <person name="Molina H."/>
            <person name="Bunkerborg J."/>
            <person name="Jin E."/>
            <person name="Buchheim M."/>
            <person name="Magnuson J."/>
        </authorList>
    </citation>
    <scope>NUCLEOTIDE SEQUENCE</scope>
    <source>
        <strain evidence="1">CCAP 19/18</strain>
    </source>
</reference>
<evidence type="ECO:0008006" key="3">
    <source>
        <dbReference type="Google" id="ProtNLM"/>
    </source>
</evidence>
<organism evidence="1 2">
    <name type="scientific">Dunaliella salina</name>
    <name type="common">Green alga</name>
    <name type="synonym">Protococcus salinus</name>
    <dbReference type="NCBI Taxonomy" id="3046"/>
    <lineage>
        <taxon>Eukaryota</taxon>
        <taxon>Viridiplantae</taxon>
        <taxon>Chlorophyta</taxon>
        <taxon>core chlorophytes</taxon>
        <taxon>Chlorophyceae</taxon>
        <taxon>CS clade</taxon>
        <taxon>Chlamydomonadales</taxon>
        <taxon>Dunaliellaceae</taxon>
        <taxon>Dunaliella</taxon>
    </lineage>
</organism>
<keyword evidence="2" id="KW-1185">Reference proteome</keyword>
<protein>
    <recommendedName>
        <fullName evidence="3">LAGLIDADG homing endonuclease</fullName>
    </recommendedName>
</protein>
<feature type="non-terminal residue" evidence="1">
    <location>
        <position position="90"/>
    </location>
</feature>
<dbReference type="Proteomes" id="UP000815325">
    <property type="component" value="Unassembled WGS sequence"/>
</dbReference>
<evidence type="ECO:0000313" key="1">
    <source>
        <dbReference type="EMBL" id="KAF5835780.1"/>
    </source>
</evidence>
<gene>
    <name evidence="1" type="ORF">DUNSADRAFT_6869</name>
</gene>
<name>A0ABQ7GMG0_DUNSA</name>
<accession>A0ABQ7GMG0</accession>
<proteinExistence type="predicted"/>
<dbReference type="EMBL" id="MU069688">
    <property type="protein sequence ID" value="KAF5835780.1"/>
    <property type="molecule type" value="Genomic_DNA"/>
</dbReference>
<evidence type="ECO:0000313" key="2">
    <source>
        <dbReference type="Proteomes" id="UP000815325"/>
    </source>
</evidence>
<sequence length="90" mass="10190">MYAPDVGNHSVKGRGQANSILKGIHQVVFRLKPQIRDALQSISLYKYYKSNHCRLSCQPLFLSDKRSLLSSLIDLNHGHSGTCEFFIRKG</sequence>